<keyword evidence="1" id="KW-0808">Transferase</keyword>
<evidence type="ECO:0000259" key="2">
    <source>
        <dbReference type="PROSITE" id="PS51186"/>
    </source>
</evidence>
<organism evidence="3">
    <name type="scientific">Capitella teleta</name>
    <name type="common">Polychaete worm</name>
    <dbReference type="NCBI Taxonomy" id="283909"/>
    <lineage>
        <taxon>Eukaryota</taxon>
        <taxon>Metazoa</taxon>
        <taxon>Spiralia</taxon>
        <taxon>Lophotrochozoa</taxon>
        <taxon>Annelida</taxon>
        <taxon>Polychaeta</taxon>
        <taxon>Sedentaria</taxon>
        <taxon>Scolecida</taxon>
        <taxon>Capitellidae</taxon>
        <taxon>Capitella</taxon>
    </lineage>
</organism>
<sequence>LFVAALEDGTVIASCGFVHQNIETCELIRVATDEQYQRKGVGQALLTFALQQSVSLGYKTAVLSTTYVHTAAHRMYEAKGFK</sequence>
<dbReference type="Gene3D" id="3.40.630.30">
    <property type="match status" value="1"/>
</dbReference>
<evidence type="ECO:0000256" key="1">
    <source>
        <dbReference type="ARBA" id="ARBA00022679"/>
    </source>
</evidence>
<dbReference type="InterPro" id="IPR016181">
    <property type="entry name" value="Acyl_CoA_acyltransferase"/>
</dbReference>
<dbReference type="OrthoDB" id="41532at2759"/>
<protein>
    <recommendedName>
        <fullName evidence="2">N-acetyltransferase domain-containing protein</fullName>
    </recommendedName>
</protein>
<dbReference type="EMBL" id="KB310891">
    <property type="protein sequence ID" value="ELT90503.1"/>
    <property type="molecule type" value="Genomic_DNA"/>
</dbReference>
<dbReference type="HOGENOM" id="CLU_2564922_0_0_1"/>
<name>R7T9S4_CAPTE</name>
<dbReference type="PANTHER" id="PTHR13947:SF37">
    <property type="entry name" value="LD18367P"/>
    <property type="match status" value="1"/>
</dbReference>
<feature type="domain" description="N-acetyltransferase" evidence="2">
    <location>
        <begin position="1"/>
        <end position="82"/>
    </location>
</feature>
<accession>R7T9S4</accession>
<dbReference type="AlphaFoldDB" id="R7T9S4"/>
<gene>
    <name evidence="3" type="ORF">CAPTEDRAFT_87326</name>
</gene>
<dbReference type="PANTHER" id="PTHR13947">
    <property type="entry name" value="GNAT FAMILY N-ACETYLTRANSFERASE"/>
    <property type="match status" value="1"/>
</dbReference>
<dbReference type="CDD" id="cd04301">
    <property type="entry name" value="NAT_SF"/>
    <property type="match status" value="1"/>
</dbReference>
<dbReference type="GO" id="GO:0008080">
    <property type="term" value="F:N-acetyltransferase activity"/>
    <property type="evidence" value="ECO:0007669"/>
    <property type="project" value="InterPro"/>
</dbReference>
<dbReference type="InterPro" id="IPR050769">
    <property type="entry name" value="NAT_camello-type"/>
</dbReference>
<dbReference type="Pfam" id="PF00583">
    <property type="entry name" value="Acetyltransf_1"/>
    <property type="match status" value="1"/>
</dbReference>
<dbReference type="PROSITE" id="PS51186">
    <property type="entry name" value="GNAT"/>
    <property type="match status" value="1"/>
</dbReference>
<feature type="non-terminal residue" evidence="3">
    <location>
        <position position="1"/>
    </location>
</feature>
<dbReference type="STRING" id="283909.R7T9S4"/>
<feature type="non-terminal residue" evidence="3">
    <location>
        <position position="82"/>
    </location>
</feature>
<evidence type="ECO:0000313" key="3">
    <source>
        <dbReference type="EMBL" id="ELT90503.1"/>
    </source>
</evidence>
<proteinExistence type="predicted"/>
<reference evidence="3" key="1">
    <citation type="journal article" date="2013" name="Nature">
        <title>Insights into bilaterian evolution from three spiralian genomes.</title>
        <authorList>
            <person name="Simakov O."/>
            <person name="Marletaz F."/>
            <person name="Cho S.J."/>
            <person name="Edsinger-Gonzales E."/>
            <person name="Havlak P."/>
            <person name="Hellsten U."/>
            <person name="Kuo D.H."/>
            <person name="Larsson T."/>
            <person name="Lv J."/>
            <person name="Arendt D."/>
            <person name="Savage R."/>
            <person name="Osoegawa K."/>
            <person name="de Jong P."/>
            <person name="Grimwood J."/>
            <person name="Chapman J.A."/>
            <person name="Shapiro H."/>
            <person name="Aerts A."/>
            <person name="Otillar R.P."/>
            <person name="Terry A.Y."/>
            <person name="Boore J.L."/>
            <person name="Grigoriev I.V."/>
            <person name="Lindberg D.R."/>
            <person name="Seaver E.C."/>
            <person name="Weisblat D.A."/>
            <person name="Putnam N.H."/>
            <person name="Rokhsar D.S."/>
        </authorList>
    </citation>
    <scope>NUCLEOTIDE SEQUENCE</scope>
    <source>
        <strain evidence="3">I ESC-2004</strain>
    </source>
</reference>
<dbReference type="SUPFAM" id="SSF55729">
    <property type="entry name" value="Acyl-CoA N-acyltransferases (Nat)"/>
    <property type="match status" value="1"/>
</dbReference>
<dbReference type="InterPro" id="IPR000182">
    <property type="entry name" value="GNAT_dom"/>
</dbReference>